<accession>A0A847UFH1</accession>
<dbReference type="Proteomes" id="UP000608662">
    <property type="component" value="Unassembled WGS sequence"/>
</dbReference>
<dbReference type="AlphaFoldDB" id="A0A847UFH1"/>
<reference evidence="1" key="1">
    <citation type="submission" date="2019-12" db="EMBL/GenBank/DDBJ databases">
        <title>Whole-genome sequence of Halomicrobium mukohataei pws1.</title>
        <authorList>
            <person name="Verma D.K."/>
            <person name="Gopal K."/>
            <person name="Prasad E.S."/>
        </authorList>
    </citation>
    <scope>NUCLEOTIDE SEQUENCE</scope>
    <source>
        <strain evidence="1">Pws1</strain>
    </source>
</reference>
<evidence type="ECO:0000313" key="2">
    <source>
        <dbReference type="Proteomes" id="UP000608662"/>
    </source>
</evidence>
<evidence type="ECO:0000313" key="1">
    <source>
        <dbReference type="EMBL" id="NLV11246.1"/>
    </source>
</evidence>
<organism evidence="1 2">
    <name type="scientific">Halomicrobium mukohataei</name>
    <dbReference type="NCBI Taxonomy" id="57705"/>
    <lineage>
        <taxon>Archaea</taxon>
        <taxon>Methanobacteriati</taxon>
        <taxon>Methanobacteriota</taxon>
        <taxon>Stenosarchaea group</taxon>
        <taxon>Halobacteria</taxon>
        <taxon>Halobacteriales</taxon>
        <taxon>Haloarculaceae</taxon>
        <taxon>Halomicrobium</taxon>
    </lineage>
</organism>
<protein>
    <submittedName>
        <fullName evidence="1">Uncharacterized protein</fullName>
    </submittedName>
</protein>
<dbReference type="InterPro" id="IPR055948">
    <property type="entry name" value="DUF7526"/>
</dbReference>
<dbReference type="Pfam" id="PF24370">
    <property type="entry name" value="DUF7526"/>
    <property type="match status" value="1"/>
</dbReference>
<gene>
    <name evidence="1" type="ORF">GOC74_15065</name>
</gene>
<sequence length="98" mass="10720">MTETITGEVIHVVGPAELDEAELVAELAALAESRYVLVCREGGKPDWLERLWSFLRRDPIEPVTIVADDAVEEGVEVTATVRETDVAGVYEAVDIRPA</sequence>
<proteinExistence type="predicted"/>
<dbReference type="EMBL" id="WOYG01000001">
    <property type="protein sequence ID" value="NLV11246.1"/>
    <property type="molecule type" value="Genomic_DNA"/>
</dbReference>
<dbReference type="OrthoDB" id="305246at2157"/>
<name>A0A847UFH1_9EURY</name>
<comment type="caution">
    <text evidence="1">The sequence shown here is derived from an EMBL/GenBank/DDBJ whole genome shotgun (WGS) entry which is preliminary data.</text>
</comment>
<dbReference type="RefSeq" id="WP_170094956.1">
    <property type="nucleotide sequence ID" value="NZ_WOYG01000001.1"/>
</dbReference>